<evidence type="ECO:0000256" key="1">
    <source>
        <dbReference type="ARBA" id="ARBA00022723"/>
    </source>
</evidence>
<dbReference type="GO" id="GO:0005829">
    <property type="term" value="C:cytosol"/>
    <property type="evidence" value="ECO:0007669"/>
    <property type="project" value="TreeGrafter"/>
</dbReference>
<keyword evidence="5" id="KW-1185">Reference proteome</keyword>
<dbReference type="SUPFAM" id="SSF53639">
    <property type="entry name" value="AraD/HMP-PK domain-like"/>
    <property type="match status" value="1"/>
</dbReference>
<sequence>MTPGLRSALLEAVCELDARNLSPGTSGNLSARTPGGFLITPSGLAAGLMQTADLVEVSLAGEWPRSRRPSSEWRFHRDIYRHFPEASAVVHAHPPFCVALASHRRGIPAFHYSVALAGGADIRCADYATFGTQALSDNVLSALEGRRACLMANHGMVCFADNPAKALSLALEVEHLARSYVHALSLGEPVVLDGDEMDRVLGQFDDYRAGRLTARQRGK</sequence>
<accession>A0AAW9RA98</accession>
<dbReference type="InterPro" id="IPR050197">
    <property type="entry name" value="Aldolase_class_II_sugar_metab"/>
</dbReference>
<dbReference type="PANTHER" id="PTHR22789">
    <property type="entry name" value="FUCULOSE PHOSPHATE ALDOLASE"/>
    <property type="match status" value="1"/>
</dbReference>
<protein>
    <submittedName>
        <fullName evidence="4">Class II aldolase/adducin family protein</fullName>
    </submittedName>
</protein>
<gene>
    <name evidence="4" type="ORF">V3330_03920</name>
</gene>
<dbReference type="GO" id="GO:0046872">
    <property type="term" value="F:metal ion binding"/>
    <property type="evidence" value="ECO:0007669"/>
    <property type="project" value="UniProtKB-KW"/>
</dbReference>
<dbReference type="AlphaFoldDB" id="A0AAW9RA98"/>
<dbReference type="GO" id="GO:0019323">
    <property type="term" value="P:pentose catabolic process"/>
    <property type="evidence" value="ECO:0007669"/>
    <property type="project" value="TreeGrafter"/>
</dbReference>
<dbReference type="RefSeq" id="WP_354694088.1">
    <property type="nucleotide sequence ID" value="NZ_JAZHOG010000002.1"/>
</dbReference>
<comment type="caution">
    <text evidence="4">The sequence shown here is derived from an EMBL/GenBank/DDBJ whole genome shotgun (WGS) entry which is preliminary data.</text>
</comment>
<evidence type="ECO:0000256" key="2">
    <source>
        <dbReference type="ARBA" id="ARBA00023239"/>
    </source>
</evidence>
<organism evidence="4 5">
    <name type="scientific">Elongatibacter sediminis</name>
    <dbReference type="NCBI Taxonomy" id="3119006"/>
    <lineage>
        <taxon>Bacteria</taxon>
        <taxon>Pseudomonadati</taxon>
        <taxon>Pseudomonadota</taxon>
        <taxon>Gammaproteobacteria</taxon>
        <taxon>Chromatiales</taxon>
        <taxon>Wenzhouxiangellaceae</taxon>
        <taxon>Elongatibacter</taxon>
    </lineage>
</organism>
<evidence type="ECO:0000313" key="4">
    <source>
        <dbReference type="EMBL" id="MEJ8566767.1"/>
    </source>
</evidence>
<evidence type="ECO:0000259" key="3">
    <source>
        <dbReference type="SMART" id="SM01007"/>
    </source>
</evidence>
<dbReference type="EMBL" id="JAZHOG010000002">
    <property type="protein sequence ID" value="MEJ8566767.1"/>
    <property type="molecule type" value="Genomic_DNA"/>
</dbReference>
<name>A0AAW9RA98_9GAMM</name>
<keyword evidence="1" id="KW-0479">Metal-binding</keyword>
<reference evidence="4 5" key="1">
    <citation type="submission" date="2024-02" db="EMBL/GenBank/DDBJ databases">
        <title>A novel Wenzhouxiangellaceae bacterium, isolated from coastal sediments.</title>
        <authorList>
            <person name="Du Z.-J."/>
            <person name="Ye Y.-Q."/>
            <person name="Zhang X.-Y."/>
        </authorList>
    </citation>
    <scope>NUCLEOTIDE SEQUENCE [LARGE SCALE GENOMIC DNA]</scope>
    <source>
        <strain evidence="4 5">CH-27</strain>
    </source>
</reference>
<dbReference type="InterPro" id="IPR001303">
    <property type="entry name" value="Aldolase_II/adducin_N"/>
</dbReference>
<keyword evidence="2" id="KW-0456">Lyase</keyword>
<dbReference type="PANTHER" id="PTHR22789:SF0">
    <property type="entry name" value="3-OXO-TETRONATE 4-PHOSPHATE DECARBOXYLASE-RELATED"/>
    <property type="match status" value="1"/>
</dbReference>
<evidence type="ECO:0000313" key="5">
    <source>
        <dbReference type="Proteomes" id="UP001359886"/>
    </source>
</evidence>
<proteinExistence type="predicted"/>
<dbReference type="Pfam" id="PF00596">
    <property type="entry name" value="Aldolase_II"/>
    <property type="match status" value="1"/>
</dbReference>
<dbReference type="SMART" id="SM01007">
    <property type="entry name" value="Aldolase_II"/>
    <property type="match status" value="1"/>
</dbReference>
<dbReference type="InterPro" id="IPR036409">
    <property type="entry name" value="Aldolase_II/adducin_N_sf"/>
</dbReference>
<dbReference type="GO" id="GO:0016832">
    <property type="term" value="F:aldehyde-lyase activity"/>
    <property type="evidence" value="ECO:0007669"/>
    <property type="project" value="TreeGrafter"/>
</dbReference>
<dbReference type="Proteomes" id="UP001359886">
    <property type="component" value="Unassembled WGS sequence"/>
</dbReference>
<feature type="domain" description="Class II aldolase/adducin N-terminal" evidence="3">
    <location>
        <begin position="7"/>
        <end position="181"/>
    </location>
</feature>
<dbReference type="Gene3D" id="3.40.225.10">
    <property type="entry name" value="Class II aldolase/adducin N-terminal domain"/>
    <property type="match status" value="1"/>
</dbReference>